<keyword evidence="1" id="KW-0547">Nucleotide-binding</keyword>
<protein>
    <submittedName>
        <fullName evidence="5">ATP-binding protein</fullName>
    </submittedName>
</protein>
<feature type="transmembrane region" description="Helical" evidence="3">
    <location>
        <begin position="80"/>
        <end position="102"/>
    </location>
</feature>
<dbReference type="RefSeq" id="WP_187084112.1">
    <property type="nucleotide sequence ID" value="NZ_JACORU010000011.1"/>
</dbReference>
<keyword evidence="3" id="KW-1133">Transmembrane helix</keyword>
<evidence type="ECO:0000259" key="4">
    <source>
        <dbReference type="SMART" id="SM00382"/>
    </source>
</evidence>
<dbReference type="SUPFAM" id="SSF52540">
    <property type="entry name" value="P-loop containing nucleoside triphosphate hydrolases"/>
    <property type="match status" value="2"/>
</dbReference>
<feature type="transmembrane region" description="Helical" evidence="3">
    <location>
        <begin position="49"/>
        <end position="68"/>
    </location>
</feature>
<dbReference type="AlphaFoldDB" id="A0A923S4L5"/>
<dbReference type="Pfam" id="PF00004">
    <property type="entry name" value="AAA"/>
    <property type="match status" value="2"/>
</dbReference>
<comment type="caution">
    <text evidence="5">The sequence shown here is derived from an EMBL/GenBank/DDBJ whole genome shotgun (WGS) entry which is preliminary data.</text>
</comment>
<feature type="transmembrane region" description="Helical" evidence="3">
    <location>
        <begin position="114"/>
        <end position="132"/>
    </location>
</feature>
<dbReference type="Proteomes" id="UP000596827">
    <property type="component" value="Unassembled WGS sequence"/>
</dbReference>
<keyword evidence="3" id="KW-0472">Membrane</keyword>
<sequence>MEKNQHESSELLGTAIYWGSLIWLCALGYKKYIGAPILYQLLPDISIEAFFALGIAALFLLALLLAISKRMVTGTSGESFVLGAMAPVYCVVLVGAWAAWIWHGTAKGANHLPMLVAAAVSGVSAYLWRFGFLANSRREHTRQELPTRESDVADEPARVEKPRKTFADIHGNAETKARLKAAADVVVARRGTNGEARNGILLHGLPRNGKTAFAEALAGELGLPLVRLSYADVASEWVGKKTAAVRAAFAQAVRSQPCVFFIDEVDSFLEARDAGGAGVKEDRDLVNAMLTLMTDIRRHRVILVAATNFIDRLDAASIGEGRFDLKVDIPPPDLPARIGLLKQGLDSNAPGIVVSEETVQRVAARWNGYSVKRILAVTEELRGVLNGKRRAEFSDFMAALRVVQGQRGSIPEDVKPLSDLVMSERSRRLIDEIVGRMADPEHTERYGGTLPTGVLFHGEPGTGKTATAKAIARELGWAFLPATGAELARDPRKLDALHNKAMELRPAIIFVDEADELLRDRAYSPATDSTNKLLTLMDGVHDRVRDVVWVAATNNPDQIDGALLRGGRFTEKVLFELPSADALARHLVKWLAQRNVQLEDGFTAGQFAEHVSGQSIANAEAIAQAALNRAVSRRTLPVVVTAVDADEAVRTVLG</sequence>
<keyword evidence="2 5" id="KW-0067">ATP-binding</keyword>
<dbReference type="InterPro" id="IPR003959">
    <property type="entry name" value="ATPase_AAA_core"/>
</dbReference>
<reference evidence="5" key="1">
    <citation type="submission" date="2020-08" db="EMBL/GenBank/DDBJ databases">
        <title>Ramlibacter sp. GTP1 16S ribosomal RNA gene genome sequencing and assembly.</title>
        <authorList>
            <person name="Kang M."/>
        </authorList>
    </citation>
    <scope>NUCLEOTIDE SEQUENCE</scope>
    <source>
        <strain evidence="5">GTP1</strain>
    </source>
</reference>
<feature type="domain" description="AAA+ ATPase" evidence="4">
    <location>
        <begin position="196"/>
        <end position="333"/>
    </location>
</feature>
<evidence type="ECO:0000256" key="2">
    <source>
        <dbReference type="ARBA" id="ARBA00022840"/>
    </source>
</evidence>
<dbReference type="Gene3D" id="1.10.8.60">
    <property type="match status" value="2"/>
</dbReference>
<dbReference type="CDD" id="cd19481">
    <property type="entry name" value="RecA-like_protease"/>
    <property type="match status" value="1"/>
</dbReference>
<keyword evidence="6" id="KW-1185">Reference proteome</keyword>
<dbReference type="InterPro" id="IPR003593">
    <property type="entry name" value="AAA+_ATPase"/>
</dbReference>
<keyword evidence="3" id="KW-0812">Transmembrane</keyword>
<proteinExistence type="predicted"/>
<accession>A0A923S4L5</accession>
<dbReference type="Gene3D" id="3.40.50.300">
    <property type="entry name" value="P-loop containing nucleotide triphosphate hydrolases"/>
    <property type="match status" value="2"/>
</dbReference>
<evidence type="ECO:0000313" key="5">
    <source>
        <dbReference type="EMBL" id="MBC5767630.1"/>
    </source>
</evidence>
<feature type="domain" description="AAA+ ATPase" evidence="4">
    <location>
        <begin position="450"/>
        <end position="579"/>
    </location>
</feature>
<dbReference type="PANTHER" id="PTHR23077:SF171">
    <property type="entry name" value="NUCLEAR VALOSIN-CONTAINING PROTEIN-LIKE"/>
    <property type="match status" value="1"/>
</dbReference>
<dbReference type="InterPro" id="IPR027417">
    <property type="entry name" value="P-loop_NTPase"/>
</dbReference>
<organism evidence="5 6">
    <name type="scientific">Ramlibacter albus</name>
    <dbReference type="NCBI Taxonomy" id="2079448"/>
    <lineage>
        <taxon>Bacteria</taxon>
        <taxon>Pseudomonadati</taxon>
        <taxon>Pseudomonadota</taxon>
        <taxon>Betaproteobacteria</taxon>
        <taxon>Burkholderiales</taxon>
        <taxon>Comamonadaceae</taxon>
        <taxon>Ramlibacter</taxon>
    </lineage>
</organism>
<dbReference type="EMBL" id="JACORU010000011">
    <property type="protein sequence ID" value="MBC5767630.1"/>
    <property type="molecule type" value="Genomic_DNA"/>
</dbReference>
<evidence type="ECO:0000313" key="6">
    <source>
        <dbReference type="Proteomes" id="UP000596827"/>
    </source>
</evidence>
<dbReference type="InterPro" id="IPR050168">
    <property type="entry name" value="AAA_ATPase_domain"/>
</dbReference>
<feature type="transmembrane region" description="Helical" evidence="3">
    <location>
        <begin position="12"/>
        <end position="29"/>
    </location>
</feature>
<dbReference type="GO" id="GO:0016887">
    <property type="term" value="F:ATP hydrolysis activity"/>
    <property type="evidence" value="ECO:0007669"/>
    <property type="project" value="InterPro"/>
</dbReference>
<dbReference type="GO" id="GO:0005524">
    <property type="term" value="F:ATP binding"/>
    <property type="evidence" value="ECO:0007669"/>
    <property type="project" value="UniProtKB-KW"/>
</dbReference>
<evidence type="ECO:0000256" key="1">
    <source>
        <dbReference type="ARBA" id="ARBA00022741"/>
    </source>
</evidence>
<dbReference type="PANTHER" id="PTHR23077">
    <property type="entry name" value="AAA-FAMILY ATPASE"/>
    <property type="match status" value="1"/>
</dbReference>
<evidence type="ECO:0000256" key="3">
    <source>
        <dbReference type="SAM" id="Phobius"/>
    </source>
</evidence>
<gene>
    <name evidence="5" type="ORF">H8R02_24405</name>
</gene>
<name>A0A923S4L5_9BURK</name>
<dbReference type="SMART" id="SM00382">
    <property type="entry name" value="AAA"/>
    <property type="match status" value="2"/>
</dbReference>